<evidence type="ECO:0000256" key="5">
    <source>
        <dbReference type="ARBA" id="ARBA00022692"/>
    </source>
</evidence>
<dbReference type="FunFam" id="3.40.50.720:FF:000036">
    <property type="entry name" value="Glutathione-regulated potassium-efflux system protein KefB"/>
    <property type="match status" value="1"/>
</dbReference>
<dbReference type="GO" id="GO:0006813">
    <property type="term" value="P:potassium ion transport"/>
    <property type="evidence" value="ECO:0007669"/>
    <property type="project" value="UniProtKB-KW"/>
</dbReference>
<reference evidence="13" key="1">
    <citation type="submission" date="2020-01" db="EMBL/GenBank/DDBJ databases">
        <authorList>
            <person name="Meier V. D."/>
            <person name="Meier V D."/>
        </authorList>
    </citation>
    <scope>NUCLEOTIDE SEQUENCE</scope>
    <source>
        <strain evidence="13">HLG_WM_MAG_07</strain>
    </source>
</reference>
<dbReference type="Pfam" id="PF00999">
    <property type="entry name" value="Na_H_Exchanger"/>
    <property type="match status" value="1"/>
</dbReference>
<feature type="transmembrane region" description="Helical" evidence="10">
    <location>
        <begin position="33"/>
        <end position="51"/>
    </location>
</feature>
<accession>A0A6S6TZZ0</accession>
<keyword evidence="7 10" id="KW-1133">Transmembrane helix</keyword>
<dbReference type="SUPFAM" id="SSF116726">
    <property type="entry name" value="TrkA C-terminal domain-like"/>
    <property type="match status" value="1"/>
</dbReference>
<evidence type="ECO:0000256" key="8">
    <source>
        <dbReference type="ARBA" id="ARBA00023065"/>
    </source>
</evidence>
<sequence>MEHSTYILENVLILLFYSIVSIAAFRTFKLPPILGYLLVGVVLGSNALHWIPQNHAIELMGEIGVVFLLFAIGLEFSFTQLLSMKKIVFGLGTLQVGLVTALGAGILYYFGTPLQGAIIAGGAIAMSSTAIVMKQLVEQGEMRSRHGRLAFGILLMQDLAVVPFLVAIPILAGQGGHSDAILWVGLAKGALIFVGMLLFGHFALRPLFHFVTKKESIELFTLTVLMVALMASWVTNSLGLSLALGAFIAGMMLSETEFKHQIETEIRPFRDILMGIFFITIGTKLDLAALPEIWLSVLLLVLGLTVGKTILIAVLARMFTTENGSSFRTGLVLAQGGEFGFALLTLALSGNLLPEATSQTVLAAIIISMAISPIIIRYNGKLAKILFPDSTMIKRPKETKDFSDAVSDIDDHVVICGYRRIGQNLGRFLREQGIKYIALDLDPKIIKQAWEAGENIFYGDAKHPEILTAAGIKRARMVIVTTNHPGTSKQIIESVRSQNSKVRILVRTRDDMHMEDMERAGATDVIPETLEATMMVAQRVLEALDVDPQEAIHTIDKIRLDRYNTLRSYFRGDKRSQAEGVHEDSHLHTLILRRGDFAVDHEIYDLAPEMFNVKIASLRRGQVRGDLPSPNTLLRKGDTLIIQGSQENFERFVELLQRGPDEDPTDMETEIIEERAAKEQPKKMVINS</sequence>
<dbReference type="GO" id="GO:0012505">
    <property type="term" value="C:endomembrane system"/>
    <property type="evidence" value="ECO:0007669"/>
    <property type="project" value="UniProtKB-SubCell"/>
</dbReference>
<dbReference type="InterPro" id="IPR006153">
    <property type="entry name" value="Cation/H_exchanger_TM"/>
</dbReference>
<dbReference type="EMBL" id="CACVAY010000124">
    <property type="protein sequence ID" value="CAA6824995.1"/>
    <property type="molecule type" value="Genomic_DNA"/>
</dbReference>
<feature type="transmembrane region" description="Helical" evidence="10">
    <location>
        <begin position="88"/>
        <end position="110"/>
    </location>
</feature>
<feature type="transmembrane region" description="Helical" evidence="10">
    <location>
        <begin position="293"/>
        <end position="319"/>
    </location>
</feature>
<dbReference type="InterPro" id="IPR006037">
    <property type="entry name" value="RCK_C"/>
</dbReference>
<evidence type="ECO:0000256" key="4">
    <source>
        <dbReference type="ARBA" id="ARBA00022538"/>
    </source>
</evidence>
<dbReference type="AlphaFoldDB" id="A0A6S6TZZ0"/>
<keyword evidence="9 10" id="KW-0472">Membrane</keyword>
<keyword evidence="2" id="KW-0813">Transport</keyword>
<keyword evidence="8" id="KW-0406">Ion transport</keyword>
<evidence type="ECO:0000256" key="1">
    <source>
        <dbReference type="ARBA" id="ARBA00004127"/>
    </source>
</evidence>
<evidence type="ECO:0000259" key="12">
    <source>
        <dbReference type="PROSITE" id="PS51202"/>
    </source>
</evidence>
<dbReference type="Gene3D" id="1.20.1530.20">
    <property type="match status" value="1"/>
</dbReference>
<feature type="transmembrane region" description="Helical" evidence="10">
    <location>
        <begin position="116"/>
        <end position="137"/>
    </location>
</feature>
<dbReference type="Pfam" id="PF02080">
    <property type="entry name" value="TrkA_C"/>
    <property type="match status" value="1"/>
</dbReference>
<evidence type="ECO:0000256" key="3">
    <source>
        <dbReference type="ARBA" id="ARBA00022449"/>
    </source>
</evidence>
<dbReference type="InterPro" id="IPR036291">
    <property type="entry name" value="NAD(P)-bd_dom_sf"/>
</dbReference>
<dbReference type="GO" id="GO:0015297">
    <property type="term" value="F:antiporter activity"/>
    <property type="evidence" value="ECO:0007669"/>
    <property type="project" value="UniProtKB-KW"/>
</dbReference>
<feature type="transmembrane region" description="Helical" evidence="10">
    <location>
        <begin position="180"/>
        <end position="204"/>
    </location>
</feature>
<dbReference type="InterPro" id="IPR003148">
    <property type="entry name" value="RCK_N"/>
</dbReference>
<evidence type="ECO:0000256" key="10">
    <source>
        <dbReference type="SAM" id="Phobius"/>
    </source>
</evidence>
<dbReference type="SUPFAM" id="SSF51735">
    <property type="entry name" value="NAD(P)-binding Rossmann-fold domains"/>
    <property type="match status" value="1"/>
</dbReference>
<dbReference type="PROSITE" id="PS51201">
    <property type="entry name" value="RCK_N"/>
    <property type="match status" value="1"/>
</dbReference>
<evidence type="ECO:0000313" key="13">
    <source>
        <dbReference type="EMBL" id="CAA6824995.1"/>
    </source>
</evidence>
<dbReference type="PROSITE" id="PS51202">
    <property type="entry name" value="RCK_C"/>
    <property type="match status" value="1"/>
</dbReference>
<feature type="transmembrane region" description="Helical" evidence="10">
    <location>
        <begin position="57"/>
        <end position="76"/>
    </location>
</feature>
<organism evidence="13">
    <name type="scientific">uncultured Thiotrichaceae bacterium</name>
    <dbReference type="NCBI Taxonomy" id="298394"/>
    <lineage>
        <taxon>Bacteria</taxon>
        <taxon>Pseudomonadati</taxon>
        <taxon>Pseudomonadota</taxon>
        <taxon>Gammaproteobacteria</taxon>
        <taxon>Thiotrichales</taxon>
        <taxon>Thiotrichaceae</taxon>
        <taxon>environmental samples</taxon>
    </lineage>
</organism>
<dbReference type="InterPro" id="IPR038770">
    <property type="entry name" value="Na+/solute_symporter_sf"/>
</dbReference>
<feature type="domain" description="RCK N-terminal" evidence="11">
    <location>
        <begin position="410"/>
        <end position="527"/>
    </location>
</feature>
<feature type="transmembrane region" description="Helical" evidence="10">
    <location>
        <begin position="331"/>
        <end position="350"/>
    </location>
</feature>
<feature type="transmembrane region" description="Helical" evidence="10">
    <location>
        <begin position="6"/>
        <end position="26"/>
    </location>
</feature>
<evidence type="ECO:0000259" key="11">
    <source>
        <dbReference type="PROSITE" id="PS51201"/>
    </source>
</evidence>
<dbReference type="Gene3D" id="3.30.70.1450">
    <property type="entry name" value="Regulator of K+ conductance, C-terminal domain"/>
    <property type="match status" value="1"/>
</dbReference>
<evidence type="ECO:0000256" key="6">
    <source>
        <dbReference type="ARBA" id="ARBA00022958"/>
    </source>
</evidence>
<dbReference type="Gene3D" id="3.40.50.720">
    <property type="entry name" value="NAD(P)-binding Rossmann-like Domain"/>
    <property type="match status" value="1"/>
</dbReference>
<feature type="transmembrane region" description="Helical" evidence="10">
    <location>
        <begin position="356"/>
        <end position="376"/>
    </location>
</feature>
<keyword evidence="4" id="KW-0633">Potassium transport</keyword>
<dbReference type="GO" id="GO:1902600">
    <property type="term" value="P:proton transmembrane transport"/>
    <property type="evidence" value="ECO:0007669"/>
    <property type="project" value="InterPro"/>
</dbReference>
<dbReference type="GO" id="GO:0008324">
    <property type="term" value="F:monoatomic cation transmembrane transporter activity"/>
    <property type="evidence" value="ECO:0007669"/>
    <property type="project" value="InterPro"/>
</dbReference>
<evidence type="ECO:0000256" key="2">
    <source>
        <dbReference type="ARBA" id="ARBA00022448"/>
    </source>
</evidence>
<dbReference type="PANTHER" id="PTHR46157">
    <property type="entry name" value="K(+) EFFLUX ANTIPORTER 3, CHLOROPLASTIC"/>
    <property type="match status" value="1"/>
</dbReference>
<protein>
    <submittedName>
        <fullName evidence="13">Glutathione-regulated potassium-efflux system protein KefB</fullName>
    </submittedName>
</protein>
<dbReference type="InterPro" id="IPR036721">
    <property type="entry name" value="RCK_C_sf"/>
</dbReference>
<evidence type="ECO:0000256" key="9">
    <source>
        <dbReference type="ARBA" id="ARBA00023136"/>
    </source>
</evidence>
<keyword evidence="6" id="KW-0630">Potassium</keyword>
<feature type="transmembrane region" description="Helical" evidence="10">
    <location>
        <begin position="149"/>
        <end position="168"/>
    </location>
</feature>
<evidence type="ECO:0000256" key="7">
    <source>
        <dbReference type="ARBA" id="ARBA00022989"/>
    </source>
</evidence>
<dbReference type="GO" id="GO:0005886">
    <property type="term" value="C:plasma membrane"/>
    <property type="evidence" value="ECO:0007669"/>
    <property type="project" value="TreeGrafter"/>
</dbReference>
<name>A0A6S6TZZ0_9GAMM</name>
<keyword evidence="3" id="KW-0050">Antiport</keyword>
<gene>
    <name evidence="13" type="ORF">HELGO_WM23568</name>
</gene>
<comment type="subcellular location">
    <subcellularLocation>
        <location evidence="1">Endomembrane system</location>
        <topology evidence="1">Multi-pass membrane protein</topology>
    </subcellularLocation>
</comment>
<keyword evidence="5 10" id="KW-0812">Transmembrane</keyword>
<proteinExistence type="predicted"/>
<dbReference type="Pfam" id="PF02254">
    <property type="entry name" value="TrkA_N"/>
    <property type="match status" value="1"/>
</dbReference>
<dbReference type="PANTHER" id="PTHR46157:SF4">
    <property type="entry name" value="K(+) EFFLUX ANTIPORTER 3, CHLOROPLASTIC"/>
    <property type="match status" value="1"/>
</dbReference>
<feature type="domain" description="RCK C-terminal" evidence="12">
    <location>
        <begin position="575"/>
        <end position="658"/>
    </location>
</feature>